<gene>
    <name evidence="2" type="ORF">PENSUB_9538</name>
</gene>
<proteinExistence type="predicted"/>
<evidence type="ECO:0000313" key="2">
    <source>
        <dbReference type="EMBL" id="OKO98102.1"/>
    </source>
</evidence>
<accession>A0A1Q5TD03</accession>
<dbReference type="EMBL" id="MNBE01000680">
    <property type="protein sequence ID" value="OKO98102.1"/>
    <property type="molecule type" value="Genomic_DNA"/>
</dbReference>
<feature type="region of interest" description="Disordered" evidence="1">
    <location>
        <begin position="1"/>
        <end position="20"/>
    </location>
</feature>
<evidence type="ECO:0000313" key="3">
    <source>
        <dbReference type="Proteomes" id="UP000186955"/>
    </source>
</evidence>
<comment type="caution">
    <text evidence="2">The sequence shown here is derived from an EMBL/GenBank/DDBJ whole genome shotgun (WGS) entry which is preliminary data.</text>
</comment>
<evidence type="ECO:0000256" key="1">
    <source>
        <dbReference type="SAM" id="MobiDB-lite"/>
    </source>
</evidence>
<organism evidence="2 3">
    <name type="scientific">Penicillium subrubescens</name>
    <dbReference type="NCBI Taxonomy" id="1316194"/>
    <lineage>
        <taxon>Eukaryota</taxon>
        <taxon>Fungi</taxon>
        <taxon>Dikarya</taxon>
        <taxon>Ascomycota</taxon>
        <taxon>Pezizomycotina</taxon>
        <taxon>Eurotiomycetes</taxon>
        <taxon>Eurotiomycetidae</taxon>
        <taxon>Eurotiales</taxon>
        <taxon>Aspergillaceae</taxon>
        <taxon>Penicillium</taxon>
    </lineage>
</organism>
<name>A0A1Q5TD03_9EURO</name>
<keyword evidence="3" id="KW-1185">Reference proteome</keyword>
<dbReference type="AlphaFoldDB" id="A0A1Q5TD03"/>
<feature type="compositionally biased region" description="Gly residues" evidence="1">
    <location>
        <begin position="1"/>
        <end position="11"/>
    </location>
</feature>
<sequence>MLLQGKGGGEAQGTLSLESSPAVADRLYEEEGINIGREGLLSRRPLRSLVPALLSFAVTSLIPFELWTTGGPGEQKLPSPFPTWSAVL</sequence>
<protein>
    <submittedName>
        <fullName evidence="2">Uncharacterized protein</fullName>
    </submittedName>
</protein>
<dbReference type="Proteomes" id="UP000186955">
    <property type="component" value="Unassembled WGS sequence"/>
</dbReference>
<reference evidence="2 3" key="1">
    <citation type="submission" date="2016-10" db="EMBL/GenBank/DDBJ databases">
        <title>Genome sequence of the ascomycete fungus Penicillium subrubescens.</title>
        <authorList>
            <person name="De Vries R.P."/>
            <person name="Peng M."/>
            <person name="Dilokpimol A."/>
            <person name="Hilden K."/>
            <person name="Makela M.R."/>
            <person name="Grigoriev I."/>
            <person name="Riley R."/>
            <person name="Granchi Z."/>
        </authorList>
    </citation>
    <scope>NUCLEOTIDE SEQUENCE [LARGE SCALE GENOMIC DNA]</scope>
    <source>
        <strain evidence="2 3">CBS 132785</strain>
    </source>
</reference>